<accession>A0ABD3WMA1</accession>
<evidence type="ECO:0000313" key="2">
    <source>
        <dbReference type="Proteomes" id="UP001634394"/>
    </source>
</evidence>
<proteinExistence type="predicted"/>
<dbReference type="AlphaFoldDB" id="A0ABD3WMA1"/>
<gene>
    <name evidence="1" type="ORF">ACJMK2_038036</name>
</gene>
<evidence type="ECO:0000313" key="1">
    <source>
        <dbReference type="EMBL" id="KAL3875102.1"/>
    </source>
</evidence>
<comment type="caution">
    <text evidence="1">The sequence shown here is derived from an EMBL/GenBank/DDBJ whole genome shotgun (WGS) entry which is preliminary data.</text>
</comment>
<dbReference type="EMBL" id="JBJQND010000006">
    <property type="protein sequence ID" value="KAL3875102.1"/>
    <property type="molecule type" value="Genomic_DNA"/>
</dbReference>
<evidence type="ECO:0008006" key="3">
    <source>
        <dbReference type="Google" id="ProtNLM"/>
    </source>
</evidence>
<dbReference type="Proteomes" id="UP001634394">
    <property type="component" value="Unassembled WGS sequence"/>
</dbReference>
<reference evidence="1 2" key="1">
    <citation type="submission" date="2024-11" db="EMBL/GenBank/DDBJ databases">
        <title>Chromosome-level genome assembly of the freshwater bivalve Anodonta woodiana.</title>
        <authorList>
            <person name="Chen X."/>
        </authorList>
    </citation>
    <scope>NUCLEOTIDE SEQUENCE [LARGE SCALE GENOMIC DNA]</scope>
    <source>
        <strain evidence="1">MN2024</strain>
        <tissue evidence="1">Gills</tissue>
    </source>
</reference>
<sequence length="130" mass="14781">MGKKKTQGQGAEHLLADMNQVQDDGMSYELEINAETVESIRIAGRRRSFDEGEHRLRRFGAAAMLQTRGNKSKHYGNNVTVDEDTGQYSERMCCSCSKHSCDWGYARDVWAMKNIEILLQEMTTRAKTSI</sequence>
<keyword evidence="2" id="KW-1185">Reference proteome</keyword>
<organism evidence="1 2">
    <name type="scientific">Sinanodonta woodiana</name>
    <name type="common">Chinese pond mussel</name>
    <name type="synonym">Anodonta woodiana</name>
    <dbReference type="NCBI Taxonomy" id="1069815"/>
    <lineage>
        <taxon>Eukaryota</taxon>
        <taxon>Metazoa</taxon>
        <taxon>Spiralia</taxon>
        <taxon>Lophotrochozoa</taxon>
        <taxon>Mollusca</taxon>
        <taxon>Bivalvia</taxon>
        <taxon>Autobranchia</taxon>
        <taxon>Heteroconchia</taxon>
        <taxon>Palaeoheterodonta</taxon>
        <taxon>Unionida</taxon>
        <taxon>Unionoidea</taxon>
        <taxon>Unionidae</taxon>
        <taxon>Unioninae</taxon>
        <taxon>Sinanodonta</taxon>
    </lineage>
</organism>
<name>A0ABD3WMA1_SINWO</name>
<protein>
    <recommendedName>
        <fullName evidence="3">SWIM-type domain-containing protein</fullName>
    </recommendedName>
</protein>